<dbReference type="InterPro" id="IPR007492">
    <property type="entry name" value="LytTR_DNA-bd_dom"/>
</dbReference>
<sequence>MLDYSYNPALVLASLAIVLMSGFTGLSLTQGASRLGLARRKLVVAMSAVALGGGIWSMHFVAMLGLRLPILFYYDALTTLISALVAVLMTGCALLIVHFGDRTPLRITLAGGILGLGVPAMHYIGMSGMQMCRPVYSAAGVALALACSLALCIVSFRLCYGQRRARNIILGTLGFGLAVFSVHFIAMGGTRFAPVPGDVPSPLGMSNEVLAFGVTLASFVIAGAFLLTGVTFRADAPAADPVPVSAPPEPETPSRAPGDSAAIRVPYEKDGRIHFAATTDIAAIRAEGRYTYLYCRSGRMFSPWSISEADRRLEGQGFHRCHRSYVVNADFVSSFERKKDTGVLYFDGVTSLDKAPVSRSHLADIRKSLGV</sequence>
<dbReference type="EMBL" id="JASNJE010000010">
    <property type="protein sequence ID" value="MDK3073515.1"/>
    <property type="molecule type" value="Genomic_DNA"/>
</dbReference>
<dbReference type="Gene3D" id="2.40.50.1020">
    <property type="entry name" value="LytTr DNA-binding domain"/>
    <property type="match status" value="1"/>
</dbReference>
<gene>
    <name evidence="5" type="ORF">QO034_10365</name>
</gene>
<feature type="transmembrane region" description="Helical" evidence="1">
    <location>
        <begin position="209"/>
        <end position="227"/>
    </location>
</feature>
<feature type="transmembrane region" description="Helical" evidence="1">
    <location>
        <begin position="104"/>
        <end position="124"/>
    </location>
</feature>
<evidence type="ECO:0000259" key="3">
    <source>
        <dbReference type="PROSITE" id="PS50924"/>
    </source>
</evidence>
<feature type="domain" description="MHYT" evidence="3">
    <location>
        <begin position="6"/>
        <end position="193"/>
    </location>
</feature>
<accession>A0ABT7FEM9</accession>
<dbReference type="PANTHER" id="PTHR35152">
    <property type="entry name" value="DOMAIN SIGNALLING PROTEIN, PUTATIVE (AFU_ORTHOLOGUE AFUA_5G11310)-RELATED"/>
    <property type="match status" value="1"/>
</dbReference>
<evidence type="ECO:0000313" key="6">
    <source>
        <dbReference type="Proteomes" id="UP001227126"/>
    </source>
</evidence>
<feature type="transmembrane region" description="Helical" evidence="1">
    <location>
        <begin position="168"/>
        <end position="189"/>
    </location>
</feature>
<proteinExistence type="predicted"/>
<dbReference type="InterPro" id="IPR012073">
    <property type="entry name" value="LytTR_MHYT"/>
</dbReference>
<dbReference type="SMART" id="SM00850">
    <property type="entry name" value="LytTR"/>
    <property type="match status" value="1"/>
</dbReference>
<dbReference type="Pfam" id="PF03707">
    <property type="entry name" value="MHYT"/>
    <property type="match status" value="2"/>
</dbReference>
<organism evidence="5 6">
    <name type="scientific">Sedimentitalea xiamensis</name>
    <dbReference type="NCBI Taxonomy" id="3050037"/>
    <lineage>
        <taxon>Bacteria</taxon>
        <taxon>Pseudomonadati</taxon>
        <taxon>Pseudomonadota</taxon>
        <taxon>Alphaproteobacteria</taxon>
        <taxon>Rhodobacterales</taxon>
        <taxon>Paracoccaceae</taxon>
        <taxon>Sedimentitalea</taxon>
    </lineage>
</organism>
<name>A0ABT7FEM9_9RHOB</name>
<feature type="transmembrane region" description="Helical" evidence="1">
    <location>
        <begin position="42"/>
        <end position="66"/>
    </location>
</feature>
<evidence type="ECO:0000313" key="5">
    <source>
        <dbReference type="EMBL" id="MDK3073515.1"/>
    </source>
</evidence>
<feature type="transmembrane region" description="Helical" evidence="1">
    <location>
        <begin position="136"/>
        <end position="156"/>
    </location>
</feature>
<dbReference type="PROSITE" id="PS50930">
    <property type="entry name" value="HTH_LYTTR"/>
    <property type="match status" value="1"/>
</dbReference>
<evidence type="ECO:0000259" key="4">
    <source>
        <dbReference type="PROSITE" id="PS50930"/>
    </source>
</evidence>
<dbReference type="InterPro" id="IPR005330">
    <property type="entry name" value="MHYT_dom"/>
</dbReference>
<dbReference type="RefSeq" id="WP_284485457.1">
    <property type="nucleotide sequence ID" value="NZ_JASNJE010000010.1"/>
</dbReference>
<evidence type="ECO:0000256" key="2">
    <source>
        <dbReference type="SAM" id="MobiDB-lite"/>
    </source>
</evidence>
<dbReference type="PANTHER" id="PTHR35152:SF1">
    <property type="entry name" value="DOMAIN SIGNALLING PROTEIN, PUTATIVE (AFU_ORTHOLOGUE AFUA_5G11310)-RELATED"/>
    <property type="match status" value="1"/>
</dbReference>
<comment type="caution">
    <text evidence="5">The sequence shown here is derived from an EMBL/GenBank/DDBJ whole genome shotgun (WGS) entry which is preliminary data.</text>
</comment>
<keyword evidence="1" id="KW-0812">Transmembrane</keyword>
<keyword evidence="1" id="KW-0472">Membrane</keyword>
<evidence type="ECO:0000256" key="1">
    <source>
        <dbReference type="PROSITE-ProRule" id="PRU00244"/>
    </source>
</evidence>
<dbReference type="Proteomes" id="UP001227126">
    <property type="component" value="Unassembled WGS sequence"/>
</dbReference>
<feature type="transmembrane region" description="Helical" evidence="1">
    <location>
        <begin position="6"/>
        <end position="30"/>
    </location>
</feature>
<feature type="transmembrane region" description="Helical" evidence="1">
    <location>
        <begin position="72"/>
        <end position="97"/>
    </location>
</feature>
<dbReference type="PROSITE" id="PS50924">
    <property type="entry name" value="MHYT"/>
    <property type="match status" value="1"/>
</dbReference>
<dbReference type="Pfam" id="PF04397">
    <property type="entry name" value="LytTR"/>
    <property type="match status" value="1"/>
</dbReference>
<keyword evidence="6" id="KW-1185">Reference proteome</keyword>
<keyword evidence="1" id="KW-1133">Transmembrane helix</keyword>
<reference evidence="5 6" key="1">
    <citation type="submission" date="2023-05" db="EMBL/GenBank/DDBJ databases">
        <title>Sedimentitalea sp. nov. JM2-8.</title>
        <authorList>
            <person name="Huang J."/>
        </authorList>
    </citation>
    <scope>NUCLEOTIDE SEQUENCE [LARGE SCALE GENOMIC DNA]</scope>
    <source>
        <strain evidence="5 6">JM2-8</strain>
    </source>
</reference>
<feature type="domain" description="HTH LytTR-type" evidence="4">
    <location>
        <begin position="265"/>
        <end position="371"/>
    </location>
</feature>
<feature type="region of interest" description="Disordered" evidence="2">
    <location>
        <begin position="241"/>
        <end position="260"/>
    </location>
</feature>
<protein>
    <submittedName>
        <fullName evidence="5">MHYT domain-containing protein</fullName>
    </submittedName>
</protein>
<dbReference type="PIRSF" id="PIRSF036615">
    <property type="entry name" value="MHYT_LytTR"/>
    <property type="match status" value="1"/>
</dbReference>